<dbReference type="InterPro" id="IPR036397">
    <property type="entry name" value="RNaseH_sf"/>
</dbReference>
<dbReference type="AlphaFoldDB" id="A0AAV0XEH9"/>
<feature type="region of interest" description="Disordered" evidence="1">
    <location>
        <begin position="168"/>
        <end position="205"/>
    </location>
</feature>
<comment type="caution">
    <text evidence="2">The sequence shown here is derived from an EMBL/GenBank/DDBJ whole genome shotgun (WGS) entry which is preliminary data.</text>
</comment>
<evidence type="ECO:0008006" key="4">
    <source>
        <dbReference type="Google" id="ProtNLM"/>
    </source>
</evidence>
<gene>
    <name evidence="2" type="ORF">MEUPH1_LOCUS20850</name>
</gene>
<protein>
    <recommendedName>
        <fullName evidence="4">Polyprotein</fullName>
    </recommendedName>
</protein>
<keyword evidence="3" id="KW-1185">Reference proteome</keyword>
<evidence type="ECO:0000313" key="2">
    <source>
        <dbReference type="EMBL" id="CAI6366243.1"/>
    </source>
</evidence>
<feature type="compositionally biased region" description="Acidic residues" evidence="1">
    <location>
        <begin position="168"/>
        <end position="177"/>
    </location>
</feature>
<organism evidence="2 3">
    <name type="scientific">Macrosiphum euphorbiae</name>
    <name type="common">potato aphid</name>
    <dbReference type="NCBI Taxonomy" id="13131"/>
    <lineage>
        <taxon>Eukaryota</taxon>
        <taxon>Metazoa</taxon>
        <taxon>Ecdysozoa</taxon>
        <taxon>Arthropoda</taxon>
        <taxon>Hexapoda</taxon>
        <taxon>Insecta</taxon>
        <taxon>Pterygota</taxon>
        <taxon>Neoptera</taxon>
        <taxon>Paraneoptera</taxon>
        <taxon>Hemiptera</taxon>
        <taxon>Sternorrhyncha</taxon>
        <taxon>Aphidomorpha</taxon>
        <taxon>Aphidoidea</taxon>
        <taxon>Aphididae</taxon>
        <taxon>Macrosiphini</taxon>
        <taxon>Macrosiphum</taxon>
    </lineage>
</organism>
<sequence>MATLMTMGGAENQWAKLLPEVQRLLNNSETKVTGKTPFEMLHGYRPRFLQSALRVLSATEDNWTPPAELQARVRENMELISGRRKAAYDSHRHDNTHYAVGEVVVMRRDPNSTGESTKLQDKYRGSLVVTEVLSSDVYRVAELDASKKSRLATTAHVSQLKSWRLPVDDDAEGELEEPERGQSETEDQNPADPQIPEVPETVGRRSQRVMRRPDWLRDYSCKVIENLYYHYYYVVPLYCYCGYY</sequence>
<dbReference type="GO" id="GO:0003676">
    <property type="term" value="F:nucleic acid binding"/>
    <property type="evidence" value="ECO:0007669"/>
    <property type="project" value="InterPro"/>
</dbReference>
<name>A0AAV0XEH9_9HEMI</name>
<dbReference type="Proteomes" id="UP001160148">
    <property type="component" value="Unassembled WGS sequence"/>
</dbReference>
<accession>A0AAV0XEH9</accession>
<dbReference type="Gene3D" id="3.30.420.10">
    <property type="entry name" value="Ribonuclease H-like superfamily/Ribonuclease H"/>
    <property type="match status" value="1"/>
</dbReference>
<proteinExistence type="predicted"/>
<evidence type="ECO:0000313" key="3">
    <source>
        <dbReference type="Proteomes" id="UP001160148"/>
    </source>
</evidence>
<reference evidence="2 3" key="1">
    <citation type="submission" date="2023-01" db="EMBL/GenBank/DDBJ databases">
        <authorList>
            <person name="Whitehead M."/>
        </authorList>
    </citation>
    <scope>NUCLEOTIDE SEQUENCE [LARGE SCALE GENOMIC DNA]</scope>
</reference>
<evidence type="ECO:0000256" key="1">
    <source>
        <dbReference type="SAM" id="MobiDB-lite"/>
    </source>
</evidence>
<dbReference type="EMBL" id="CARXXK010000004">
    <property type="protein sequence ID" value="CAI6366243.1"/>
    <property type="molecule type" value="Genomic_DNA"/>
</dbReference>